<gene>
    <name evidence="1" type="ORF">SAMN04487942_0508</name>
</gene>
<protein>
    <recommendedName>
        <fullName evidence="3">MG2 domain-containing protein</fullName>
    </recommendedName>
</protein>
<dbReference type="Proteomes" id="UP000198657">
    <property type="component" value="Unassembled WGS sequence"/>
</dbReference>
<keyword evidence="2" id="KW-1185">Reference proteome</keyword>
<dbReference type="EMBL" id="FODN01000001">
    <property type="protein sequence ID" value="SEN65828.1"/>
    <property type="molecule type" value="Genomic_DNA"/>
</dbReference>
<name>A0A1H8IDM9_9FLAO</name>
<proteinExistence type="predicted"/>
<dbReference type="AlphaFoldDB" id="A0A1H8IDM9"/>
<accession>A0A1H8IDM9</accession>
<dbReference type="STRING" id="604089.SAMN04487942_0508"/>
<reference evidence="2" key="1">
    <citation type="submission" date="2016-10" db="EMBL/GenBank/DDBJ databases">
        <authorList>
            <person name="Varghese N."/>
            <person name="Submissions S."/>
        </authorList>
    </citation>
    <scope>NUCLEOTIDE SEQUENCE [LARGE SCALE GENOMIC DNA]</scope>
    <source>
        <strain evidence="2">CGMCC 1.8704</strain>
    </source>
</reference>
<sequence>MRRLHFFFIKLNTFILDRLKHIVILFVLINATITKAQQIVSIDETIFLHANATTFVSGETLLYKIHCLKSTDKTPSTISKIAYVELIDEAKKIVFKNKINLESSTGQAEYFIPTTVKTGKYKLIAYTQWMLNKLDSSFFETNITIINPYISDEKQNSNVIINTDPDKFIKNIKSTNSNIIPPNNIKLILNKNKFKNREIVSLNFKSDDNTITEGSFSLSVRKIEDLPFENQISAVDFSFKQENNFVDLQNSKTKIYLPELRGEKLSGKLIAKNNTDKVENKTIAFSLPGKNFIFKIIRTDNTGSFQININQVDSNSEITIQLMDEDVNNYYIKLDEEAIIDYTKLLITENYKLPPNFKEILINRSINSQIENAYYASKTDKIIIPKENPTFFHPLAKKYILDDYTRFNTLKETIKEVTTEVYYKQIDNKSFLHVNDPNVFPQQPDLPLVLIDGLYLENQNELFEYNMKNVFKIEIITGRYFLGSKFFNGLISFTTFNNAFKSSQSGSSIIKSTIQRPQPKKTYYKVNYSDLNINKRIPDFRNQLIWNPEVDLRNINTFYTSDVSGTFEIKLEGFAKNGTPVSLIETFEVNE</sequence>
<evidence type="ECO:0000313" key="1">
    <source>
        <dbReference type="EMBL" id="SEN65828.1"/>
    </source>
</evidence>
<evidence type="ECO:0000313" key="2">
    <source>
        <dbReference type="Proteomes" id="UP000198657"/>
    </source>
</evidence>
<organism evidence="1 2">
    <name type="scientific">Flavobacterium sinopsychrotolerans</name>
    <dbReference type="NCBI Taxonomy" id="604089"/>
    <lineage>
        <taxon>Bacteria</taxon>
        <taxon>Pseudomonadati</taxon>
        <taxon>Bacteroidota</taxon>
        <taxon>Flavobacteriia</taxon>
        <taxon>Flavobacteriales</taxon>
        <taxon>Flavobacteriaceae</taxon>
        <taxon>Flavobacterium</taxon>
    </lineage>
</organism>
<evidence type="ECO:0008006" key="3">
    <source>
        <dbReference type="Google" id="ProtNLM"/>
    </source>
</evidence>